<dbReference type="AlphaFoldDB" id="A0A0C9TMQ6"/>
<dbReference type="InterPro" id="IPR039175">
    <property type="entry name" value="TIM22"/>
</dbReference>
<keyword evidence="9" id="KW-0653">Protein transport</keyword>
<dbReference type="OrthoDB" id="75343at2759"/>
<comment type="function">
    <text evidence="9">Essential core component of the TIM22 complex, a complex that mediates the import and insertion of multi-pass transmembrane proteins into the mitochondrial inner membrane. In the TIM22 complex, it constitutes the voltage-activated and signal-gated channel. Forms a twin-pore translocase that uses the membrane potential as external driving force in 2 voltage-dependent steps.</text>
</comment>
<evidence type="ECO:0000256" key="2">
    <source>
        <dbReference type="ARBA" id="ARBA00008444"/>
    </source>
</evidence>
<comment type="subcellular location">
    <subcellularLocation>
        <location evidence="1 9">Mitochondrion inner membrane</location>
        <topology evidence="1 9">Multi-pass membrane protein</topology>
    </subcellularLocation>
</comment>
<keyword evidence="4" id="KW-0812">Transmembrane</keyword>
<sequence>MPPQFTAPLYPPGKEPLPPGFTEDDRAMMLQQQKWSKWAQTAMESCAGKTTMAAGMGFGIGAFFSLMSTSFAYEDPLLRPQIAGQTTVQKSAEIFKDMGRGMYRSGKGFGKVGGLFAGFECVIESYRGRNDIYNAISAGFVTGGVLAHGQGPRAALFSGMGFAAFSAAIDLFLRREPSDDE</sequence>
<comment type="subunit">
    <text evidence="9">Component of the TIM22 complex.</text>
</comment>
<keyword evidence="5 9" id="KW-0999">Mitochondrion inner membrane</keyword>
<evidence type="ECO:0000256" key="5">
    <source>
        <dbReference type="ARBA" id="ARBA00022792"/>
    </source>
</evidence>
<evidence type="ECO:0000256" key="7">
    <source>
        <dbReference type="ARBA" id="ARBA00023128"/>
    </source>
</evidence>
<evidence type="ECO:0000256" key="4">
    <source>
        <dbReference type="ARBA" id="ARBA00022692"/>
    </source>
</evidence>
<dbReference type="PANTHER" id="PTHR14110:SF0">
    <property type="entry name" value="MITOCHONDRIAL IMPORT INNER MEMBRANE TRANSLOCASE SUBUNIT TIM22"/>
    <property type="match status" value="1"/>
</dbReference>
<dbReference type="PANTHER" id="PTHR14110">
    <property type="entry name" value="MITOCHONDRIAL IMPORT INNER MEMBRANE TRANSLOCASE SUBUNIT TIM22"/>
    <property type="match status" value="1"/>
</dbReference>
<keyword evidence="6" id="KW-1133">Transmembrane helix</keyword>
<dbReference type="Pfam" id="PF02466">
    <property type="entry name" value="Tim17"/>
    <property type="match status" value="1"/>
</dbReference>
<dbReference type="GO" id="GO:0008320">
    <property type="term" value="F:protein transmembrane transporter activity"/>
    <property type="evidence" value="ECO:0007669"/>
    <property type="project" value="UniProtKB-UniRule"/>
</dbReference>
<name>A0A0C9TMQ6_SPHS4</name>
<gene>
    <name evidence="10" type="ORF">M422DRAFT_783813</name>
</gene>
<reference evidence="10 11" key="1">
    <citation type="submission" date="2014-06" db="EMBL/GenBank/DDBJ databases">
        <title>Evolutionary Origins and Diversification of the Mycorrhizal Mutualists.</title>
        <authorList>
            <consortium name="DOE Joint Genome Institute"/>
            <consortium name="Mycorrhizal Genomics Consortium"/>
            <person name="Kohler A."/>
            <person name="Kuo A."/>
            <person name="Nagy L.G."/>
            <person name="Floudas D."/>
            <person name="Copeland A."/>
            <person name="Barry K.W."/>
            <person name="Cichocki N."/>
            <person name="Veneault-Fourrey C."/>
            <person name="LaButti K."/>
            <person name="Lindquist E.A."/>
            <person name="Lipzen A."/>
            <person name="Lundell T."/>
            <person name="Morin E."/>
            <person name="Murat C."/>
            <person name="Riley R."/>
            <person name="Ohm R."/>
            <person name="Sun H."/>
            <person name="Tunlid A."/>
            <person name="Henrissat B."/>
            <person name="Grigoriev I.V."/>
            <person name="Hibbett D.S."/>
            <person name="Martin F."/>
        </authorList>
    </citation>
    <scope>NUCLEOTIDE SEQUENCE [LARGE SCALE GENOMIC DNA]</scope>
    <source>
        <strain evidence="10 11">SS14</strain>
    </source>
</reference>
<dbReference type="GO" id="GO:0045039">
    <property type="term" value="P:protein insertion into mitochondrial inner membrane"/>
    <property type="evidence" value="ECO:0007669"/>
    <property type="project" value="UniProtKB-UniRule"/>
</dbReference>
<dbReference type="GO" id="GO:0030943">
    <property type="term" value="F:mitochondrion targeting sequence binding"/>
    <property type="evidence" value="ECO:0007669"/>
    <property type="project" value="TreeGrafter"/>
</dbReference>
<evidence type="ECO:0000256" key="1">
    <source>
        <dbReference type="ARBA" id="ARBA00004448"/>
    </source>
</evidence>
<keyword evidence="9" id="KW-0811">Translocation</keyword>
<proteinExistence type="inferred from homology"/>
<dbReference type="GO" id="GO:0042721">
    <property type="term" value="C:TIM22 mitochondrial import inner membrane insertion complex"/>
    <property type="evidence" value="ECO:0007669"/>
    <property type="project" value="UniProtKB-UniRule"/>
</dbReference>
<protein>
    <recommendedName>
        <fullName evidence="3 9">Mitochondrial import inner membrane translocase subunit TIM22</fullName>
    </recommendedName>
</protein>
<dbReference type="Proteomes" id="UP000054279">
    <property type="component" value="Unassembled WGS sequence"/>
</dbReference>
<keyword evidence="8" id="KW-0472">Membrane</keyword>
<organism evidence="10 11">
    <name type="scientific">Sphaerobolus stellatus (strain SS14)</name>
    <dbReference type="NCBI Taxonomy" id="990650"/>
    <lineage>
        <taxon>Eukaryota</taxon>
        <taxon>Fungi</taxon>
        <taxon>Dikarya</taxon>
        <taxon>Basidiomycota</taxon>
        <taxon>Agaricomycotina</taxon>
        <taxon>Agaricomycetes</taxon>
        <taxon>Phallomycetidae</taxon>
        <taxon>Geastrales</taxon>
        <taxon>Sphaerobolaceae</taxon>
        <taxon>Sphaerobolus</taxon>
    </lineage>
</organism>
<evidence type="ECO:0000256" key="3">
    <source>
        <dbReference type="ARBA" id="ARBA00020722"/>
    </source>
</evidence>
<accession>A0A0C9TMQ6</accession>
<evidence type="ECO:0000256" key="6">
    <source>
        <dbReference type="ARBA" id="ARBA00022989"/>
    </source>
</evidence>
<evidence type="ECO:0000256" key="9">
    <source>
        <dbReference type="RuleBase" id="RU367038"/>
    </source>
</evidence>
<dbReference type="HOGENOM" id="CLU_091077_1_0_1"/>
<evidence type="ECO:0000313" key="11">
    <source>
        <dbReference type="Proteomes" id="UP000054279"/>
    </source>
</evidence>
<keyword evidence="9" id="KW-0813">Transport</keyword>
<evidence type="ECO:0000256" key="8">
    <source>
        <dbReference type="ARBA" id="ARBA00023136"/>
    </source>
</evidence>
<dbReference type="EMBL" id="KN837245">
    <property type="protein sequence ID" value="KIJ31258.1"/>
    <property type="molecule type" value="Genomic_DNA"/>
</dbReference>
<comment type="similarity">
    <text evidence="2 9">Belongs to the Tim17/Tim22/Tim23 family.</text>
</comment>
<keyword evidence="11" id="KW-1185">Reference proteome</keyword>
<keyword evidence="7 9" id="KW-0496">Mitochondrion</keyword>
<evidence type="ECO:0000313" key="10">
    <source>
        <dbReference type="EMBL" id="KIJ31258.1"/>
    </source>
</evidence>